<dbReference type="NCBIfam" id="TIGR00536">
    <property type="entry name" value="hemK_fam"/>
    <property type="match status" value="1"/>
</dbReference>
<feature type="domain" description="Release factor glutamine methyltransferase N-terminal" evidence="7">
    <location>
        <begin position="8"/>
        <end position="76"/>
    </location>
</feature>
<evidence type="ECO:0000313" key="8">
    <source>
        <dbReference type="EMBL" id="VAX18835.1"/>
    </source>
</evidence>
<organism evidence="8">
    <name type="scientific">hydrothermal vent metagenome</name>
    <dbReference type="NCBI Taxonomy" id="652676"/>
    <lineage>
        <taxon>unclassified sequences</taxon>
        <taxon>metagenomes</taxon>
        <taxon>ecological metagenomes</taxon>
    </lineage>
</organism>
<name>A0A3B1CJ64_9ZZZZ</name>
<reference evidence="8" key="1">
    <citation type="submission" date="2018-06" db="EMBL/GenBank/DDBJ databases">
        <authorList>
            <person name="Zhirakovskaya E."/>
        </authorList>
    </citation>
    <scope>NUCLEOTIDE SEQUENCE</scope>
</reference>
<evidence type="ECO:0000259" key="6">
    <source>
        <dbReference type="Pfam" id="PF05175"/>
    </source>
</evidence>
<dbReference type="HAMAP" id="MF_02126">
    <property type="entry name" value="RF_methyltr_PrmC"/>
    <property type="match status" value="1"/>
</dbReference>
<comment type="catalytic activity">
    <reaction evidence="5">
        <text>L-glutaminyl-[peptide chain release factor] + S-adenosyl-L-methionine = N(5)-methyl-L-glutaminyl-[peptide chain release factor] + S-adenosyl-L-homocysteine + H(+)</text>
        <dbReference type="Rhea" id="RHEA:42896"/>
        <dbReference type="Rhea" id="RHEA-COMP:10271"/>
        <dbReference type="Rhea" id="RHEA-COMP:10272"/>
        <dbReference type="ChEBI" id="CHEBI:15378"/>
        <dbReference type="ChEBI" id="CHEBI:30011"/>
        <dbReference type="ChEBI" id="CHEBI:57856"/>
        <dbReference type="ChEBI" id="CHEBI:59789"/>
        <dbReference type="ChEBI" id="CHEBI:61891"/>
        <dbReference type="EC" id="2.1.1.297"/>
    </reaction>
</comment>
<dbReference type="InterPro" id="IPR007848">
    <property type="entry name" value="Small_mtfrase_dom"/>
</dbReference>
<dbReference type="GO" id="GO:0003676">
    <property type="term" value="F:nucleic acid binding"/>
    <property type="evidence" value="ECO:0007669"/>
    <property type="project" value="InterPro"/>
</dbReference>
<dbReference type="PANTHER" id="PTHR18895">
    <property type="entry name" value="HEMK METHYLTRANSFERASE"/>
    <property type="match status" value="1"/>
</dbReference>
<feature type="domain" description="Methyltransferase small" evidence="6">
    <location>
        <begin position="111"/>
        <end position="191"/>
    </location>
</feature>
<dbReference type="InterPro" id="IPR004556">
    <property type="entry name" value="HemK-like"/>
</dbReference>
<keyword evidence="4" id="KW-0949">S-adenosyl-L-methionine</keyword>
<dbReference type="InterPro" id="IPR002052">
    <property type="entry name" value="DNA_methylase_N6_adenine_CS"/>
</dbReference>
<dbReference type="Pfam" id="PF17827">
    <property type="entry name" value="PrmC_N"/>
    <property type="match status" value="1"/>
</dbReference>
<evidence type="ECO:0000256" key="1">
    <source>
        <dbReference type="ARBA" id="ARBA00012771"/>
    </source>
</evidence>
<protein>
    <recommendedName>
        <fullName evidence="1">peptide chain release factor N(5)-glutamine methyltransferase</fullName>
        <ecNumber evidence="1">2.1.1.297</ecNumber>
    </recommendedName>
</protein>
<dbReference type="Gene3D" id="1.10.8.10">
    <property type="entry name" value="DNA helicase RuvA subunit, C-terminal domain"/>
    <property type="match status" value="1"/>
</dbReference>
<dbReference type="EC" id="2.1.1.297" evidence="1"/>
<dbReference type="CDD" id="cd02440">
    <property type="entry name" value="AdoMet_MTases"/>
    <property type="match status" value="1"/>
</dbReference>
<dbReference type="InterPro" id="IPR029063">
    <property type="entry name" value="SAM-dependent_MTases_sf"/>
</dbReference>
<dbReference type="AlphaFoldDB" id="A0A3B1CJ64"/>
<accession>A0A3B1CJ64</accession>
<dbReference type="NCBIfam" id="TIGR03534">
    <property type="entry name" value="RF_mod_PrmC"/>
    <property type="match status" value="1"/>
</dbReference>
<proteinExistence type="inferred from homology"/>
<dbReference type="InterPro" id="IPR019874">
    <property type="entry name" value="RF_methyltr_PrmC"/>
</dbReference>
<dbReference type="InterPro" id="IPR050320">
    <property type="entry name" value="N5-glutamine_MTase"/>
</dbReference>
<evidence type="ECO:0000256" key="5">
    <source>
        <dbReference type="ARBA" id="ARBA00048391"/>
    </source>
</evidence>
<sequence>MTETVLDLIGRGEKILQENGIETARLDSELLLAHVFQKERSYILAHFKDNISAITAARFDDILARRKNREPLAYITCNKEFYSLNFKVSPDVLIPRPETETIVDTALKLYDDETKMKVLDIGVGSGIIAITLAIHRPGWRLLATDSSEEALKVAGENVKAHNVEERIDLGYSDHFSGVCGRYHLIVSNPPYIPLGAGYVSPEAKLFEPHEALYAREDGLGSIREIIVRGGEYLMPGGRIIMEIGDRQTADVEKLIAEDGKGLKLEKIVKDLQGLDRVVVMTGIQDG</sequence>
<dbReference type="PANTHER" id="PTHR18895:SF74">
    <property type="entry name" value="MTRF1L RELEASE FACTOR GLUTAMINE METHYLTRANSFERASE"/>
    <property type="match status" value="1"/>
</dbReference>
<evidence type="ECO:0000256" key="4">
    <source>
        <dbReference type="ARBA" id="ARBA00022691"/>
    </source>
</evidence>
<gene>
    <name evidence="8" type="ORF">MNBD_NITROSPINAE02-2039</name>
</gene>
<dbReference type="InterPro" id="IPR040758">
    <property type="entry name" value="PrmC_N"/>
</dbReference>
<dbReference type="Pfam" id="PF05175">
    <property type="entry name" value="MTS"/>
    <property type="match status" value="1"/>
</dbReference>
<keyword evidence="3 8" id="KW-0808">Transferase</keyword>
<keyword evidence="2 8" id="KW-0489">Methyltransferase</keyword>
<dbReference type="GO" id="GO:0032259">
    <property type="term" value="P:methylation"/>
    <property type="evidence" value="ECO:0007669"/>
    <property type="project" value="UniProtKB-KW"/>
</dbReference>
<dbReference type="GO" id="GO:0102559">
    <property type="term" value="F:peptide chain release factor N(5)-glutamine methyltransferase activity"/>
    <property type="evidence" value="ECO:0007669"/>
    <property type="project" value="UniProtKB-EC"/>
</dbReference>
<evidence type="ECO:0000259" key="7">
    <source>
        <dbReference type="Pfam" id="PF17827"/>
    </source>
</evidence>
<dbReference type="EMBL" id="UOGE01000035">
    <property type="protein sequence ID" value="VAX18835.1"/>
    <property type="molecule type" value="Genomic_DNA"/>
</dbReference>
<dbReference type="SUPFAM" id="SSF53335">
    <property type="entry name" value="S-adenosyl-L-methionine-dependent methyltransferases"/>
    <property type="match status" value="1"/>
</dbReference>
<evidence type="ECO:0000256" key="3">
    <source>
        <dbReference type="ARBA" id="ARBA00022679"/>
    </source>
</evidence>
<dbReference type="Gene3D" id="3.40.50.150">
    <property type="entry name" value="Vaccinia Virus protein VP39"/>
    <property type="match status" value="1"/>
</dbReference>
<evidence type="ECO:0000256" key="2">
    <source>
        <dbReference type="ARBA" id="ARBA00022603"/>
    </source>
</evidence>
<dbReference type="PROSITE" id="PS00092">
    <property type="entry name" value="N6_MTASE"/>
    <property type="match status" value="1"/>
</dbReference>